<dbReference type="Gene3D" id="3.10.180.10">
    <property type="entry name" value="2,3-Dihydroxybiphenyl 1,2-Dioxygenase, domain 1"/>
    <property type="match status" value="1"/>
</dbReference>
<dbReference type="InterPro" id="IPR004360">
    <property type="entry name" value="Glyas_Fos-R_dOase_dom"/>
</dbReference>
<evidence type="ECO:0000259" key="1">
    <source>
        <dbReference type="PROSITE" id="PS51819"/>
    </source>
</evidence>
<dbReference type="PANTHER" id="PTHR35006">
    <property type="entry name" value="GLYOXALASE FAMILY PROTEIN (AFU_ORTHOLOGUE AFUA_5G14830)"/>
    <property type="match status" value="1"/>
</dbReference>
<dbReference type="PANTHER" id="PTHR35006:SF1">
    <property type="entry name" value="BLL2941 PROTEIN"/>
    <property type="match status" value="1"/>
</dbReference>
<gene>
    <name evidence="2" type="ORF">D6858_04315</name>
</gene>
<dbReference type="InterPro" id="IPR037523">
    <property type="entry name" value="VOC_core"/>
</dbReference>
<sequence length="130" mass="13796">MIGYVTLGTNDLQGNAPFYDALAKEMGVDRMMDFDSFIAWGEPGGAAGVALTKPFDEQAATVGNGTMVALEAKDPDQVTRLYTIALENGGTDEGAPGPRGEADANGLTFYAAYFRDRDGNKLNAFCMAKL</sequence>
<dbReference type="Pfam" id="PF00903">
    <property type="entry name" value="Glyoxalase"/>
    <property type="match status" value="1"/>
</dbReference>
<protein>
    <submittedName>
        <fullName evidence="2">VOC family protein</fullName>
    </submittedName>
</protein>
<evidence type="ECO:0000313" key="2">
    <source>
        <dbReference type="EMBL" id="RJX69312.1"/>
    </source>
</evidence>
<dbReference type="InterPro" id="IPR029068">
    <property type="entry name" value="Glyas_Bleomycin-R_OHBP_Dase"/>
</dbReference>
<dbReference type="CDD" id="cd07262">
    <property type="entry name" value="VOC_like"/>
    <property type="match status" value="1"/>
</dbReference>
<comment type="caution">
    <text evidence="2">The sequence shown here is derived from an EMBL/GenBank/DDBJ whole genome shotgun (WGS) entry which is preliminary data.</text>
</comment>
<organism evidence="2 3">
    <name type="scientific">Tsuneonella suprasediminis</name>
    <dbReference type="NCBI Taxonomy" id="2306996"/>
    <lineage>
        <taxon>Bacteria</taxon>
        <taxon>Pseudomonadati</taxon>
        <taxon>Pseudomonadota</taxon>
        <taxon>Alphaproteobacteria</taxon>
        <taxon>Sphingomonadales</taxon>
        <taxon>Erythrobacteraceae</taxon>
        <taxon>Tsuneonella</taxon>
    </lineage>
</organism>
<reference evidence="2 3" key="1">
    <citation type="submission" date="2018-09" db="EMBL/GenBank/DDBJ databases">
        <title>Altererythrobacter sp.Ery1 and Ery12, the genome sequencing of novel strains in genus Alterythrobacter.</title>
        <authorList>
            <person name="Cheng H."/>
            <person name="Wu Y.-H."/>
            <person name="Fang C."/>
            <person name="Xu X.-W."/>
        </authorList>
    </citation>
    <scope>NUCLEOTIDE SEQUENCE [LARGE SCALE GENOMIC DNA]</scope>
    <source>
        <strain evidence="2 3">Ery12</strain>
    </source>
</reference>
<evidence type="ECO:0000313" key="3">
    <source>
        <dbReference type="Proteomes" id="UP000284322"/>
    </source>
</evidence>
<dbReference type="EMBL" id="RAHJ01000014">
    <property type="protein sequence ID" value="RJX69312.1"/>
    <property type="molecule type" value="Genomic_DNA"/>
</dbReference>
<dbReference type="OrthoDB" id="9807407at2"/>
<name>A0A419R4P8_9SPHN</name>
<accession>A0A419R4P8</accession>
<dbReference type="PROSITE" id="PS51819">
    <property type="entry name" value="VOC"/>
    <property type="match status" value="1"/>
</dbReference>
<dbReference type="AlphaFoldDB" id="A0A419R4P8"/>
<keyword evidence="3" id="KW-1185">Reference proteome</keyword>
<proteinExistence type="predicted"/>
<dbReference type="Proteomes" id="UP000284322">
    <property type="component" value="Unassembled WGS sequence"/>
</dbReference>
<dbReference type="SUPFAM" id="SSF54593">
    <property type="entry name" value="Glyoxalase/Bleomycin resistance protein/Dihydroxybiphenyl dioxygenase"/>
    <property type="match status" value="1"/>
</dbReference>
<feature type="domain" description="VOC" evidence="1">
    <location>
        <begin position="1"/>
        <end position="127"/>
    </location>
</feature>
<dbReference type="RefSeq" id="WP_120107917.1">
    <property type="nucleotide sequence ID" value="NZ_RAHJ01000014.1"/>
</dbReference>